<protein>
    <submittedName>
        <fullName evidence="1">Uncharacterized protein</fullName>
    </submittedName>
</protein>
<dbReference type="EMBL" id="MLYV02001036">
    <property type="protein sequence ID" value="PSR74002.1"/>
    <property type="molecule type" value="Genomic_DNA"/>
</dbReference>
<sequence length="68" mass="7907">MQESFLTNQAFEATSWFAIPVRFADLNCVPVYNALHRFIFAILFLGSIDPAFPYTPVVRKYWCLMRDG</sequence>
<evidence type="ECO:0000313" key="1">
    <source>
        <dbReference type="EMBL" id="PSR74002.1"/>
    </source>
</evidence>
<organism evidence="1 2">
    <name type="scientific">Hermanssonia centrifuga</name>
    <dbReference type="NCBI Taxonomy" id="98765"/>
    <lineage>
        <taxon>Eukaryota</taxon>
        <taxon>Fungi</taxon>
        <taxon>Dikarya</taxon>
        <taxon>Basidiomycota</taxon>
        <taxon>Agaricomycotina</taxon>
        <taxon>Agaricomycetes</taxon>
        <taxon>Polyporales</taxon>
        <taxon>Meruliaceae</taxon>
        <taxon>Hermanssonia</taxon>
    </lineage>
</organism>
<proteinExistence type="predicted"/>
<dbReference type="Proteomes" id="UP000186601">
    <property type="component" value="Unassembled WGS sequence"/>
</dbReference>
<name>A0A2R6NNK1_9APHY</name>
<comment type="caution">
    <text evidence="1">The sequence shown here is derived from an EMBL/GenBank/DDBJ whole genome shotgun (WGS) entry which is preliminary data.</text>
</comment>
<accession>A0A2R6NNK1</accession>
<evidence type="ECO:0000313" key="2">
    <source>
        <dbReference type="Proteomes" id="UP000186601"/>
    </source>
</evidence>
<reference evidence="1 2" key="1">
    <citation type="submission" date="2018-02" db="EMBL/GenBank/DDBJ databases">
        <title>Genome sequence of the basidiomycete white-rot fungus Phlebia centrifuga.</title>
        <authorList>
            <person name="Granchi Z."/>
            <person name="Peng M."/>
            <person name="de Vries R.P."/>
            <person name="Hilden K."/>
            <person name="Makela M.R."/>
            <person name="Grigoriev I."/>
            <person name="Riley R."/>
        </authorList>
    </citation>
    <scope>NUCLEOTIDE SEQUENCE [LARGE SCALE GENOMIC DNA]</scope>
    <source>
        <strain evidence="1 2">FBCC195</strain>
    </source>
</reference>
<dbReference type="AlphaFoldDB" id="A0A2R6NNK1"/>
<gene>
    <name evidence="1" type="ORF">PHLCEN_2v10186</name>
</gene>
<keyword evidence="2" id="KW-1185">Reference proteome</keyword>